<evidence type="ECO:0000313" key="3">
    <source>
        <dbReference type="Proteomes" id="UP000019489"/>
    </source>
</evidence>
<feature type="region of interest" description="Disordered" evidence="1">
    <location>
        <begin position="284"/>
        <end position="314"/>
    </location>
</feature>
<proteinExistence type="predicted"/>
<sequence length="358" mass="39921">MHMFEQALSELDVDRFWEVGYARLPGVYSDEEVKQMREEVHEQTKRGGELATGPLLHVLTDGRMVAVAKKLLGVDRVLYGGDSSATINGVIRAWHKDNTDREDSEAPDWDDRYTQLRFGIYLQDHTQHTGGLNLKLGSHDRCDLSSGETIYVKNEPGDLLVWSMRMTHSGAGTLLKDPTARFPEPKEWNAFPAEQIAPAHDERMAVFVHLGADDKHGRRYLDYLKTRTYMVGAWRKAPFTPEIIQALEAADIVVRDLPAEVRDDKRAGLNANWEPFWYPGMRHPERAGAPTVQGASSAPAPAPSTSGGAKDPYPVDFAKRYARATKRRLNGVLRGARAGWYDSAPKAKKAARAARSGS</sequence>
<evidence type="ECO:0000313" key="2">
    <source>
        <dbReference type="EMBL" id="EWT01587.1"/>
    </source>
</evidence>
<dbReference type="SUPFAM" id="SSF51197">
    <property type="entry name" value="Clavaminate synthase-like"/>
    <property type="match status" value="1"/>
</dbReference>
<comment type="caution">
    <text evidence="2">The sequence shown here is derived from an EMBL/GenBank/DDBJ whole genome shotgun (WGS) entry which is preliminary data.</text>
</comment>
<organism evidence="2 3">
    <name type="scientific">Intrasporangium oryzae NRRL B-24470</name>
    <dbReference type="NCBI Taxonomy" id="1386089"/>
    <lineage>
        <taxon>Bacteria</taxon>
        <taxon>Bacillati</taxon>
        <taxon>Actinomycetota</taxon>
        <taxon>Actinomycetes</taxon>
        <taxon>Micrococcales</taxon>
        <taxon>Intrasporangiaceae</taxon>
        <taxon>Intrasporangium</taxon>
    </lineage>
</organism>
<protein>
    <recommendedName>
        <fullName evidence="4">Phytanoyl-CoA dioxygenase</fullName>
    </recommendedName>
</protein>
<dbReference type="STRING" id="1386089.N865_09900"/>
<dbReference type="Proteomes" id="UP000019489">
    <property type="component" value="Unassembled WGS sequence"/>
</dbReference>
<reference evidence="2 3" key="1">
    <citation type="submission" date="2013-08" db="EMBL/GenBank/DDBJ databases">
        <title>Intrasporangium oryzae NRRL B-24470.</title>
        <authorList>
            <person name="Liu H."/>
            <person name="Wang G."/>
        </authorList>
    </citation>
    <scope>NUCLEOTIDE SEQUENCE [LARGE SCALE GENOMIC DNA]</scope>
    <source>
        <strain evidence="2 3">NRRL B-24470</strain>
    </source>
</reference>
<dbReference type="Gene3D" id="2.60.120.620">
    <property type="entry name" value="q2cbj1_9rhob like domain"/>
    <property type="match status" value="1"/>
</dbReference>
<evidence type="ECO:0000256" key="1">
    <source>
        <dbReference type="SAM" id="MobiDB-lite"/>
    </source>
</evidence>
<evidence type="ECO:0008006" key="4">
    <source>
        <dbReference type="Google" id="ProtNLM"/>
    </source>
</evidence>
<dbReference type="AlphaFoldDB" id="W9G8L5"/>
<keyword evidence="3" id="KW-1185">Reference proteome</keyword>
<feature type="compositionally biased region" description="Low complexity" evidence="1">
    <location>
        <begin position="294"/>
        <end position="309"/>
    </location>
</feature>
<dbReference type="PATRIC" id="fig|1386089.3.peg.2196"/>
<accession>W9G8L5</accession>
<name>W9G8L5_9MICO</name>
<dbReference type="EMBL" id="AWSA01000020">
    <property type="protein sequence ID" value="EWT01587.1"/>
    <property type="molecule type" value="Genomic_DNA"/>
</dbReference>
<dbReference type="eggNOG" id="COG5285">
    <property type="taxonomic scope" value="Bacteria"/>
</dbReference>
<gene>
    <name evidence="2" type="ORF">N865_09900</name>
</gene>